<feature type="domain" description="Exoribonuclease phosphorolytic" evidence="9">
    <location>
        <begin position="49"/>
        <end position="177"/>
    </location>
</feature>
<evidence type="ECO:0000256" key="2">
    <source>
        <dbReference type="ARBA" id="ARBA00004496"/>
    </source>
</evidence>
<dbReference type="AlphaFoldDB" id="A0AAN9Z7E9"/>
<evidence type="ECO:0000313" key="10">
    <source>
        <dbReference type="EMBL" id="KAK7865587.1"/>
    </source>
</evidence>
<dbReference type="InterPro" id="IPR020568">
    <property type="entry name" value="Ribosomal_Su5_D2-typ_SF"/>
</dbReference>
<dbReference type="EMBL" id="JAZDUA010000172">
    <property type="protein sequence ID" value="KAK7865587.1"/>
    <property type="molecule type" value="Genomic_DNA"/>
</dbReference>
<evidence type="ECO:0000256" key="3">
    <source>
        <dbReference type="ARBA" id="ARBA00006678"/>
    </source>
</evidence>
<evidence type="ECO:0000259" key="9">
    <source>
        <dbReference type="Pfam" id="PF01138"/>
    </source>
</evidence>
<dbReference type="PANTHER" id="PTHR11953:SF2">
    <property type="entry name" value="EXOSOME COMPLEX COMPONENT MTR3"/>
    <property type="match status" value="1"/>
</dbReference>
<keyword evidence="6" id="KW-0271">Exosome</keyword>
<reference evidence="10 11" key="1">
    <citation type="submission" date="2024-03" db="EMBL/GenBank/DDBJ databases">
        <title>The genome assembly and annotation of the cricket Gryllus longicercus Weissman &amp; Gray.</title>
        <authorList>
            <person name="Szrajer S."/>
            <person name="Gray D."/>
            <person name="Ylla G."/>
        </authorList>
    </citation>
    <scope>NUCLEOTIDE SEQUENCE [LARGE SCALE GENOMIC DNA]</scope>
    <source>
        <strain evidence="10">DAG 2021-001</strain>
        <tissue evidence="10">Whole body minus gut</tissue>
    </source>
</reference>
<dbReference type="GO" id="GO:0005730">
    <property type="term" value="C:nucleolus"/>
    <property type="evidence" value="ECO:0007669"/>
    <property type="project" value="TreeGrafter"/>
</dbReference>
<evidence type="ECO:0000256" key="7">
    <source>
        <dbReference type="ARBA" id="ARBA00022884"/>
    </source>
</evidence>
<protein>
    <recommendedName>
        <fullName evidence="9">Exoribonuclease phosphorolytic domain-containing protein</fullName>
    </recommendedName>
</protein>
<dbReference type="GO" id="GO:0006364">
    <property type="term" value="P:rRNA processing"/>
    <property type="evidence" value="ECO:0007669"/>
    <property type="project" value="UniProtKB-KW"/>
</dbReference>
<dbReference type="GO" id="GO:0003723">
    <property type="term" value="F:RNA binding"/>
    <property type="evidence" value="ECO:0007669"/>
    <property type="project" value="UniProtKB-KW"/>
</dbReference>
<dbReference type="GO" id="GO:0000176">
    <property type="term" value="C:nuclear exosome (RNase complex)"/>
    <property type="evidence" value="ECO:0007669"/>
    <property type="project" value="TreeGrafter"/>
</dbReference>
<gene>
    <name evidence="10" type="ORF">R5R35_010118</name>
</gene>
<dbReference type="GO" id="GO:0016075">
    <property type="term" value="P:rRNA catabolic process"/>
    <property type="evidence" value="ECO:0007669"/>
    <property type="project" value="TreeGrafter"/>
</dbReference>
<comment type="caution">
    <text evidence="10">The sequence shown here is derived from an EMBL/GenBank/DDBJ whole genome shotgun (WGS) entry which is preliminary data.</text>
</comment>
<dbReference type="InterPro" id="IPR050080">
    <property type="entry name" value="RNase_PH"/>
</dbReference>
<evidence type="ECO:0000256" key="5">
    <source>
        <dbReference type="ARBA" id="ARBA00022552"/>
    </source>
</evidence>
<keyword evidence="8" id="KW-0539">Nucleus</keyword>
<dbReference type="SUPFAM" id="SSF55666">
    <property type="entry name" value="Ribonuclease PH domain 2-like"/>
    <property type="match status" value="1"/>
</dbReference>
<dbReference type="InterPro" id="IPR036345">
    <property type="entry name" value="ExoRNase_PH_dom2_sf"/>
</dbReference>
<sequence>MPVDSRRIQGPDSSVPFMLYSSREKKDYKTVKSEVFKKGLRKDGRKWDQHRKVYLKTSVVTQAKGSAFIEQNNTKVICSVFDPREIPRKSDYSVNGELYCEFKYAPFSCLTRRGHQQDAEEKEFSLILRRALEPAVCRHEFPNFQVDIYALVLQDDGSALSAAITCASLALADASVPMYDLVASVTLGVHDDLKFLDPTAEETILCNTSPRTLQNHGTIVFSYSASQQQISEYAQTGAMNLDCITSAIDILTRACDDIYPLSQQCLVKSVAKSVKKKKKREEKLNRERAILADENEPPTNE</sequence>
<dbReference type="InterPro" id="IPR001247">
    <property type="entry name" value="ExoRNase_PH_dom1"/>
</dbReference>
<dbReference type="SUPFAM" id="SSF54211">
    <property type="entry name" value="Ribosomal protein S5 domain 2-like"/>
    <property type="match status" value="1"/>
</dbReference>
<name>A0AAN9Z7E9_9ORTH</name>
<dbReference type="Pfam" id="PF01138">
    <property type="entry name" value="RNase_PH"/>
    <property type="match status" value="1"/>
</dbReference>
<keyword evidence="7" id="KW-0694">RNA-binding</keyword>
<keyword evidence="4" id="KW-0963">Cytoplasm</keyword>
<dbReference type="InterPro" id="IPR027408">
    <property type="entry name" value="PNPase/RNase_PH_dom_sf"/>
</dbReference>
<proteinExistence type="inferred from homology"/>
<evidence type="ECO:0000256" key="6">
    <source>
        <dbReference type="ARBA" id="ARBA00022835"/>
    </source>
</evidence>
<dbReference type="GO" id="GO:0071051">
    <property type="term" value="P:poly(A)-dependent snoRNA 3'-end processing"/>
    <property type="evidence" value="ECO:0007669"/>
    <property type="project" value="TreeGrafter"/>
</dbReference>
<keyword evidence="11" id="KW-1185">Reference proteome</keyword>
<comment type="similarity">
    <text evidence="3">Belongs to the RNase PH family.</text>
</comment>
<dbReference type="GO" id="GO:0000177">
    <property type="term" value="C:cytoplasmic exosome (RNase complex)"/>
    <property type="evidence" value="ECO:0007669"/>
    <property type="project" value="TreeGrafter"/>
</dbReference>
<evidence type="ECO:0000256" key="1">
    <source>
        <dbReference type="ARBA" id="ARBA00004123"/>
    </source>
</evidence>
<dbReference type="CDD" id="cd11371">
    <property type="entry name" value="RNase_PH_MTR3"/>
    <property type="match status" value="1"/>
</dbReference>
<dbReference type="Gene3D" id="3.30.230.70">
    <property type="entry name" value="GHMP Kinase, N-terminal domain"/>
    <property type="match status" value="1"/>
</dbReference>
<keyword evidence="5" id="KW-0698">rRNA processing</keyword>
<dbReference type="Proteomes" id="UP001378592">
    <property type="component" value="Unassembled WGS sequence"/>
</dbReference>
<dbReference type="GO" id="GO:0071028">
    <property type="term" value="P:nuclear mRNA surveillance"/>
    <property type="evidence" value="ECO:0007669"/>
    <property type="project" value="TreeGrafter"/>
</dbReference>
<accession>A0AAN9Z7E9</accession>
<dbReference type="GO" id="GO:0034475">
    <property type="term" value="P:U4 snRNA 3'-end processing"/>
    <property type="evidence" value="ECO:0007669"/>
    <property type="project" value="TreeGrafter"/>
</dbReference>
<comment type="subcellular location">
    <subcellularLocation>
        <location evidence="2">Cytoplasm</location>
    </subcellularLocation>
    <subcellularLocation>
        <location evidence="1">Nucleus</location>
    </subcellularLocation>
</comment>
<evidence type="ECO:0000256" key="4">
    <source>
        <dbReference type="ARBA" id="ARBA00022490"/>
    </source>
</evidence>
<organism evidence="10 11">
    <name type="scientific">Gryllus longicercus</name>
    <dbReference type="NCBI Taxonomy" id="2509291"/>
    <lineage>
        <taxon>Eukaryota</taxon>
        <taxon>Metazoa</taxon>
        <taxon>Ecdysozoa</taxon>
        <taxon>Arthropoda</taxon>
        <taxon>Hexapoda</taxon>
        <taxon>Insecta</taxon>
        <taxon>Pterygota</taxon>
        <taxon>Neoptera</taxon>
        <taxon>Polyneoptera</taxon>
        <taxon>Orthoptera</taxon>
        <taxon>Ensifera</taxon>
        <taxon>Gryllidea</taxon>
        <taxon>Grylloidea</taxon>
        <taxon>Gryllidae</taxon>
        <taxon>Gryllinae</taxon>
        <taxon>Gryllus</taxon>
    </lineage>
</organism>
<dbReference type="PANTHER" id="PTHR11953">
    <property type="entry name" value="EXOSOME COMPLEX COMPONENT"/>
    <property type="match status" value="1"/>
</dbReference>
<evidence type="ECO:0000313" key="11">
    <source>
        <dbReference type="Proteomes" id="UP001378592"/>
    </source>
</evidence>
<evidence type="ECO:0000256" key="8">
    <source>
        <dbReference type="ARBA" id="ARBA00023242"/>
    </source>
</evidence>